<feature type="transmembrane region" description="Helical" evidence="2">
    <location>
        <begin position="77"/>
        <end position="95"/>
    </location>
</feature>
<proteinExistence type="predicted"/>
<dbReference type="GeneID" id="96748246"/>
<name>A0A1R1SFK1_9ACTN</name>
<keyword evidence="2" id="KW-0472">Membrane</keyword>
<keyword evidence="2" id="KW-0812">Transmembrane</keyword>
<evidence type="ECO:0000256" key="1">
    <source>
        <dbReference type="SAM" id="MobiDB-lite"/>
    </source>
</evidence>
<evidence type="ECO:0000313" key="3">
    <source>
        <dbReference type="EMBL" id="OMI37191.1"/>
    </source>
</evidence>
<accession>A0A1R1SFK1</accession>
<feature type="transmembrane region" description="Helical" evidence="2">
    <location>
        <begin position="21"/>
        <end position="39"/>
    </location>
</feature>
<comment type="caution">
    <text evidence="3">The sequence shown here is derived from an EMBL/GenBank/DDBJ whole genome shotgun (WGS) entry which is preliminary data.</text>
</comment>
<feature type="compositionally biased region" description="Low complexity" evidence="1">
    <location>
        <begin position="388"/>
        <end position="399"/>
    </location>
</feature>
<protein>
    <recommendedName>
        <fullName evidence="5">Two-component system sensor kinase</fullName>
    </recommendedName>
</protein>
<reference evidence="3 4" key="1">
    <citation type="submission" date="2013-05" db="EMBL/GenBank/DDBJ databases">
        <title>Genome sequence of Streptomyces sparsogenes DSM 40356.</title>
        <authorList>
            <person name="Coyne S."/>
            <person name="Seebeck F.P."/>
        </authorList>
    </citation>
    <scope>NUCLEOTIDE SEQUENCE [LARGE SCALE GENOMIC DNA]</scope>
    <source>
        <strain evidence="3 4">DSM 40356</strain>
    </source>
</reference>
<dbReference type="RefSeq" id="WP_065968268.1">
    <property type="nucleotide sequence ID" value="NZ_ASQP01000316.1"/>
</dbReference>
<dbReference type="STRING" id="67365.GCA_001704635_03945"/>
<sequence length="399" mass="43147">MPEDHGQLITRHQRRGIRAGALVILVTLHVGYALPRLLGNLDVYPHPWLPLAAYGLLTLVLGGCVLFGLGGRPWPRGWVPSALACTFAASMAATSQVPANHYFVDPAHWSFSLTGWFAVVLLGDRGPMASGAFIGCHLAATVAQTLAADVPPRPVGAAMALSALSACCFQMTIAAGAKLLLNSSTAIGEALRVQERVRTRIAVGRQIQVDQRRRYAELNTTVLPLLTGLADGSLDPRDDEVRRACALEAARLRRLFAESDCTFDPLVHEMRACIDVAERNGVTVQLAVRGDPLELPLPLRRALLDPVIAALAAARRTARVTVIRRENQVRVGIVVDTPQERLPAPAACGIRVRTVHGEDRLLVEAACRVTTRPARSGRPEPPWPPAWPSWSPGARRSRT</sequence>
<dbReference type="Proteomes" id="UP000186168">
    <property type="component" value="Unassembled WGS sequence"/>
</dbReference>
<gene>
    <name evidence="3" type="ORF">SPAR_22297</name>
</gene>
<organism evidence="3 4">
    <name type="scientific">Streptomyces sparsogenes DSM 40356</name>
    <dbReference type="NCBI Taxonomy" id="1331668"/>
    <lineage>
        <taxon>Bacteria</taxon>
        <taxon>Bacillati</taxon>
        <taxon>Actinomycetota</taxon>
        <taxon>Actinomycetes</taxon>
        <taxon>Kitasatosporales</taxon>
        <taxon>Streptomycetaceae</taxon>
        <taxon>Streptomyces</taxon>
    </lineage>
</organism>
<keyword evidence="4" id="KW-1185">Reference proteome</keyword>
<dbReference type="AlphaFoldDB" id="A0A1R1SFK1"/>
<evidence type="ECO:0008006" key="5">
    <source>
        <dbReference type="Google" id="ProtNLM"/>
    </source>
</evidence>
<evidence type="ECO:0000313" key="4">
    <source>
        <dbReference type="Proteomes" id="UP000186168"/>
    </source>
</evidence>
<keyword evidence="2" id="KW-1133">Transmembrane helix</keyword>
<feature type="transmembrane region" description="Helical" evidence="2">
    <location>
        <begin position="51"/>
        <end position="70"/>
    </location>
</feature>
<dbReference type="EMBL" id="ASQP01000316">
    <property type="protein sequence ID" value="OMI37191.1"/>
    <property type="molecule type" value="Genomic_DNA"/>
</dbReference>
<feature type="region of interest" description="Disordered" evidence="1">
    <location>
        <begin position="371"/>
        <end position="399"/>
    </location>
</feature>
<evidence type="ECO:0000256" key="2">
    <source>
        <dbReference type="SAM" id="Phobius"/>
    </source>
</evidence>